<organism evidence="1 2">
    <name type="scientific">Anoxybacteroides rupiense</name>
    <dbReference type="NCBI Taxonomy" id="311460"/>
    <lineage>
        <taxon>Bacteria</taxon>
        <taxon>Bacillati</taxon>
        <taxon>Bacillota</taxon>
        <taxon>Bacilli</taxon>
        <taxon>Bacillales</taxon>
        <taxon>Anoxybacillaceae</taxon>
        <taxon>Anoxybacteroides</taxon>
    </lineage>
</organism>
<dbReference type="EMBL" id="JAQOTG010000016">
    <property type="protein sequence ID" value="MDE8565019.1"/>
    <property type="molecule type" value="Genomic_DNA"/>
</dbReference>
<dbReference type="Proteomes" id="UP001213979">
    <property type="component" value="Unassembled WGS sequence"/>
</dbReference>
<proteinExistence type="predicted"/>
<accession>A0ABT5W6Q7</accession>
<dbReference type="InterPro" id="IPR009910">
    <property type="entry name" value="DUF1450"/>
</dbReference>
<dbReference type="Pfam" id="PF07293">
    <property type="entry name" value="DUF1450"/>
    <property type="match status" value="1"/>
</dbReference>
<gene>
    <name evidence="1" type="ORF">PNH38_14250</name>
</gene>
<sequence length="99" mass="11900">MKMIIFIIVEVWKAEMKKICFCKKNKFESKQLYVFLKDTYKNIKIKRKDCLGKCKTCKHCPFALIDKEMVRCSTVDELYGEVQQRLIQDWRKIRAKSAQ</sequence>
<comment type="caution">
    <text evidence="1">The sequence shown here is derived from an EMBL/GenBank/DDBJ whole genome shotgun (WGS) entry which is preliminary data.</text>
</comment>
<reference evidence="1 2" key="1">
    <citation type="submission" date="2023-01" db="EMBL/GenBank/DDBJ databases">
        <title>Genome-based reclassification of Anoxybacillus geothermalis as a later heterotypic synonym of Anoxybacillus rupiensis.</title>
        <authorList>
            <person name="Inan Bektas K."/>
            <person name="Canakci S."/>
            <person name="Belduz A.A."/>
            <person name="Guler H.H."/>
        </authorList>
    </citation>
    <scope>NUCLEOTIDE SEQUENCE [LARGE SCALE GENOMIC DNA]</scope>
    <source>
        <strain evidence="1 2">DSM 17127</strain>
    </source>
</reference>
<evidence type="ECO:0000313" key="1">
    <source>
        <dbReference type="EMBL" id="MDE8565019.1"/>
    </source>
</evidence>
<name>A0ABT5W6Q7_9BACL</name>
<evidence type="ECO:0000313" key="2">
    <source>
        <dbReference type="Proteomes" id="UP001213979"/>
    </source>
</evidence>
<protein>
    <submittedName>
        <fullName evidence="1">DUF1450 domain-containing protein</fullName>
    </submittedName>
</protein>
<keyword evidence="2" id="KW-1185">Reference proteome</keyword>